<feature type="domain" description="G-protein coupled receptors family 1 profile" evidence="9">
    <location>
        <begin position="65"/>
        <end position="320"/>
    </location>
</feature>
<dbReference type="OMA" id="LPEWICK"/>
<keyword evidence="7" id="KW-0807">Transducer</keyword>
<dbReference type="Pfam" id="PF00001">
    <property type="entry name" value="7tm_1"/>
    <property type="match status" value="1"/>
</dbReference>
<dbReference type="InParanoid" id="C3YPN4"/>
<evidence type="ECO:0000256" key="3">
    <source>
        <dbReference type="ARBA" id="ARBA00022989"/>
    </source>
</evidence>
<dbReference type="RefSeq" id="XP_035677146.1">
    <property type="nucleotide sequence ID" value="XM_035821253.1"/>
</dbReference>
<feature type="transmembrane region" description="Helical" evidence="8">
    <location>
        <begin position="212"/>
        <end position="238"/>
    </location>
</feature>
<keyword evidence="6" id="KW-0675">Receptor</keyword>
<dbReference type="SMART" id="SM01381">
    <property type="entry name" value="7TM_GPCR_Srsx"/>
    <property type="match status" value="1"/>
</dbReference>
<dbReference type="Gene3D" id="1.20.1070.10">
    <property type="entry name" value="Rhodopsin 7-helix transmembrane proteins"/>
    <property type="match status" value="1"/>
</dbReference>
<dbReference type="InterPro" id="IPR017452">
    <property type="entry name" value="GPCR_Rhodpsn_7TM"/>
</dbReference>
<accession>C3YPN4</accession>
<feature type="transmembrane region" description="Helical" evidence="8">
    <location>
        <begin position="124"/>
        <end position="147"/>
    </location>
</feature>
<dbReference type="GO" id="GO:0005886">
    <property type="term" value="C:plasma membrane"/>
    <property type="evidence" value="ECO:0000318"/>
    <property type="project" value="GO_Central"/>
</dbReference>
<feature type="transmembrane region" description="Helical" evidence="8">
    <location>
        <begin position="168"/>
        <end position="192"/>
    </location>
</feature>
<dbReference type="InterPro" id="IPR050125">
    <property type="entry name" value="GPCR_opsins"/>
</dbReference>
<dbReference type="OrthoDB" id="10044919at2759"/>
<dbReference type="eggNOG" id="KOG3656">
    <property type="taxonomic scope" value="Eukaryota"/>
</dbReference>
<evidence type="ECO:0000256" key="1">
    <source>
        <dbReference type="ARBA" id="ARBA00004141"/>
    </source>
</evidence>
<evidence type="ECO:0000256" key="6">
    <source>
        <dbReference type="ARBA" id="ARBA00023170"/>
    </source>
</evidence>
<evidence type="ECO:0000256" key="5">
    <source>
        <dbReference type="ARBA" id="ARBA00023136"/>
    </source>
</evidence>
<feature type="transmembrane region" description="Helical" evidence="8">
    <location>
        <begin position="302"/>
        <end position="322"/>
    </location>
</feature>
<dbReference type="FunFam" id="1.20.1070.10:FF:000313">
    <property type="entry name" value="Uncharacterized protein"/>
    <property type="match status" value="1"/>
</dbReference>
<reference evidence="12" key="3">
    <citation type="submission" date="2025-04" db="UniProtKB">
        <authorList>
            <consortium name="RefSeq"/>
        </authorList>
    </citation>
    <scope>IDENTIFICATION</scope>
    <source>
        <strain evidence="12">S238N-H82</strain>
        <tissue evidence="12">Testes</tissue>
    </source>
</reference>
<evidence type="ECO:0000313" key="12">
    <source>
        <dbReference type="RefSeq" id="XP_035677146.1"/>
    </source>
</evidence>
<dbReference type="GeneID" id="118416173"/>
<keyword evidence="3 8" id="KW-1133">Transmembrane helix</keyword>
<gene>
    <name evidence="12" type="primary">LOC118416173</name>
    <name evidence="10" type="ORF">BRAFLDRAFT_75971</name>
</gene>
<dbReference type="GO" id="GO:0008020">
    <property type="term" value="F:G protein-coupled photoreceptor activity"/>
    <property type="evidence" value="ECO:0000318"/>
    <property type="project" value="GO_Central"/>
</dbReference>
<keyword evidence="2 8" id="KW-0812">Transmembrane</keyword>
<evidence type="ECO:0000256" key="4">
    <source>
        <dbReference type="ARBA" id="ARBA00023040"/>
    </source>
</evidence>
<keyword evidence="11" id="KW-1185">Reference proteome</keyword>
<evidence type="ECO:0000256" key="2">
    <source>
        <dbReference type="ARBA" id="ARBA00022692"/>
    </source>
</evidence>
<reference evidence="11" key="2">
    <citation type="journal article" date="2020" name="Nat. Ecol. Evol.">
        <title>Deeply conserved synteny resolves early events in vertebrate evolution.</title>
        <authorList>
            <person name="Simakov O."/>
            <person name="Marletaz F."/>
            <person name="Yue J.X."/>
            <person name="O'Connell B."/>
            <person name="Jenkins J."/>
            <person name="Brandt A."/>
            <person name="Calef R."/>
            <person name="Tung C.H."/>
            <person name="Huang T.K."/>
            <person name="Schmutz J."/>
            <person name="Satoh N."/>
            <person name="Yu J.K."/>
            <person name="Putnam N.H."/>
            <person name="Green R.E."/>
            <person name="Rokhsar D.S."/>
        </authorList>
    </citation>
    <scope>NUCLEOTIDE SEQUENCE [LARGE SCALE GENOMIC DNA]</scope>
    <source>
        <strain evidence="11">S238N-H82</strain>
    </source>
</reference>
<dbReference type="PANTHER" id="PTHR24240">
    <property type="entry name" value="OPSIN"/>
    <property type="match status" value="1"/>
</dbReference>
<feature type="transmembrane region" description="Helical" evidence="8">
    <location>
        <begin position="271"/>
        <end position="290"/>
    </location>
</feature>
<evidence type="ECO:0000313" key="10">
    <source>
        <dbReference type="EMBL" id="EEN57818.1"/>
    </source>
</evidence>
<proteinExistence type="predicted"/>
<dbReference type="PRINTS" id="PR00237">
    <property type="entry name" value="GPCRRHODOPSN"/>
</dbReference>
<dbReference type="GO" id="GO:0007602">
    <property type="term" value="P:phototransduction"/>
    <property type="evidence" value="ECO:0000318"/>
    <property type="project" value="GO_Central"/>
</dbReference>
<evidence type="ECO:0000256" key="8">
    <source>
        <dbReference type="SAM" id="Phobius"/>
    </source>
</evidence>
<evidence type="ECO:0000313" key="11">
    <source>
        <dbReference type="Proteomes" id="UP000001554"/>
    </source>
</evidence>
<dbReference type="GO" id="GO:0071482">
    <property type="term" value="P:cellular response to light stimulus"/>
    <property type="evidence" value="ECO:0000318"/>
    <property type="project" value="GO_Central"/>
</dbReference>
<dbReference type="InterPro" id="IPR000276">
    <property type="entry name" value="GPCR_Rhodpsn"/>
</dbReference>
<dbReference type="KEGG" id="bfo:118416173"/>
<dbReference type="EMBL" id="GG666538">
    <property type="protein sequence ID" value="EEN57818.1"/>
    <property type="molecule type" value="Genomic_DNA"/>
</dbReference>
<evidence type="ECO:0000256" key="7">
    <source>
        <dbReference type="ARBA" id="ARBA00023224"/>
    </source>
</evidence>
<sequence>MAVNGTVASSTPAVTVDNLFSNETFYVTNVTQPFTTTSSVTRREFNPNPAASFFFFSLSIIGTLGNLLLILAFVLTKKLRSSLSAFITSMAVSDLIFAALYDSLSAHELSAGGWVFQPELCKGLGIITVLSGSHSLISSALVALNRYTLVTKTSTVYRMFFSPVKTTIMIVMAWTISFLMVTPAAFFGFGAFGYNVATNTCDFVVSDPSTYVYFFTFPGALVVVSNFVCITCYFRIFMTVRKSAKKSKPNQQPKMTLIVPLKVVKETQHMFIIYISFLSTTAPYSLLYAADNGMDDIPSTAFVVAAIIYACNSSLNPIIHTWKNRDYRRAFRAFLCCRKRRNTALQVVPV</sequence>
<dbReference type="GO" id="GO:0007186">
    <property type="term" value="P:G protein-coupled receptor signaling pathway"/>
    <property type="evidence" value="ECO:0000318"/>
    <property type="project" value="GO_Central"/>
</dbReference>
<dbReference type="SUPFAM" id="SSF81321">
    <property type="entry name" value="Family A G protein-coupled receptor-like"/>
    <property type="match status" value="1"/>
</dbReference>
<dbReference type="Proteomes" id="UP000001554">
    <property type="component" value="Chromosome 5"/>
</dbReference>
<keyword evidence="4" id="KW-0297">G-protein coupled receptor</keyword>
<feature type="transmembrane region" description="Helical" evidence="8">
    <location>
        <begin position="53"/>
        <end position="76"/>
    </location>
</feature>
<reference evidence="10" key="1">
    <citation type="journal article" date="2008" name="Nature">
        <title>The amphioxus genome and the evolution of the chordate karyotype.</title>
        <authorList>
            <consortium name="US DOE Joint Genome Institute (JGI-PGF)"/>
            <person name="Putnam N.H."/>
            <person name="Butts T."/>
            <person name="Ferrier D.E.K."/>
            <person name="Furlong R.F."/>
            <person name="Hellsten U."/>
            <person name="Kawashima T."/>
            <person name="Robinson-Rechavi M."/>
            <person name="Shoguchi E."/>
            <person name="Terry A."/>
            <person name="Yu J.-K."/>
            <person name="Benito-Gutierrez E.L."/>
            <person name="Dubchak I."/>
            <person name="Garcia-Fernandez J."/>
            <person name="Gibson-Brown J.J."/>
            <person name="Grigoriev I.V."/>
            <person name="Horton A.C."/>
            <person name="de Jong P.J."/>
            <person name="Jurka J."/>
            <person name="Kapitonov V.V."/>
            <person name="Kohara Y."/>
            <person name="Kuroki Y."/>
            <person name="Lindquist E."/>
            <person name="Lucas S."/>
            <person name="Osoegawa K."/>
            <person name="Pennacchio L.A."/>
            <person name="Salamov A.A."/>
            <person name="Satou Y."/>
            <person name="Sauka-Spengler T."/>
            <person name="Schmutz J."/>
            <person name="Shin-I T."/>
            <person name="Toyoda A."/>
            <person name="Bronner-Fraser M."/>
            <person name="Fujiyama A."/>
            <person name="Holland L.Z."/>
            <person name="Holland P.W.H."/>
            <person name="Satoh N."/>
            <person name="Rokhsar D.S."/>
        </authorList>
    </citation>
    <scope>NUCLEOTIDE SEQUENCE [LARGE SCALE GENOMIC DNA]</scope>
    <source>
        <strain evidence="10">S238N-H82</strain>
        <tissue evidence="10">Testes</tissue>
    </source>
</reference>
<evidence type="ECO:0000259" key="9">
    <source>
        <dbReference type="PROSITE" id="PS50262"/>
    </source>
</evidence>
<organism>
    <name type="scientific">Branchiostoma floridae</name>
    <name type="common">Florida lancelet</name>
    <name type="synonym">Amphioxus</name>
    <dbReference type="NCBI Taxonomy" id="7739"/>
    <lineage>
        <taxon>Eukaryota</taxon>
        <taxon>Metazoa</taxon>
        <taxon>Chordata</taxon>
        <taxon>Cephalochordata</taxon>
        <taxon>Leptocardii</taxon>
        <taxon>Amphioxiformes</taxon>
        <taxon>Branchiostomatidae</taxon>
        <taxon>Branchiostoma</taxon>
    </lineage>
</organism>
<comment type="subcellular location">
    <subcellularLocation>
        <location evidence="1">Membrane</location>
        <topology evidence="1">Multi-pass membrane protein</topology>
    </subcellularLocation>
</comment>
<keyword evidence="5 8" id="KW-0472">Membrane</keyword>
<name>C3YPN4_BRAFL</name>
<protein>
    <submittedName>
        <fullName evidence="12">Melatonin receptor type 1A-like</fullName>
    </submittedName>
</protein>
<feature type="transmembrane region" description="Helical" evidence="8">
    <location>
        <begin position="83"/>
        <end position="104"/>
    </location>
</feature>
<dbReference type="CDD" id="cd00637">
    <property type="entry name" value="7tm_classA_rhodopsin-like"/>
    <property type="match status" value="1"/>
</dbReference>
<dbReference type="PROSITE" id="PS50262">
    <property type="entry name" value="G_PROTEIN_RECEP_F1_2"/>
    <property type="match status" value="1"/>
</dbReference>
<dbReference type="AlphaFoldDB" id="C3YPN4"/>